<dbReference type="AlphaFoldDB" id="A0ABD2PDP7"/>
<gene>
    <name evidence="2" type="ORF">HHI36_003270</name>
</gene>
<protein>
    <submittedName>
        <fullName evidence="2">Uncharacterized protein</fullName>
    </submittedName>
</protein>
<feature type="compositionally biased region" description="Basic and acidic residues" evidence="1">
    <location>
        <begin position="161"/>
        <end position="177"/>
    </location>
</feature>
<evidence type="ECO:0000313" key="2">
    <source>
        <dbReference type="EMBL" id="KAL3288822.1"/>
    </source>
</evidence>
<dbReference type="EMBL" id="JABFTP020000185">
    <property type="protein sequence ID" value="KAL3288822.1"/>
    <property type="molecule type" value="Genomic_DNA"/>
</dbReference>
<evidence type="ECO:0000256" key="1">
    <source>
        <dbReference type="SAM" id="MobiDB-lite"/>
    </source>
</evidence>
<dbReference type="Proteomes" id="UP001516400">
    <property type="component" value="Unassembled WGS sequence"/>
</dbReference>
<comment type="caution">
    <text evidence="2">The sequence shown here is derived from an EMBL/GenBank/DDBJ whole genome shotgun (WGS) entry which is preliminary data.</text>
</comment>
<sequence>MCWHHIFIFFHPNLTKLSYDLCPDSKKSWCKYKKTIANGESYDHNAHFHLPGTVCDVQKPIFRDQSSSELLRRCLNGGIQNWNESFNDDLWAKIPKRTFVSINTPKAWCIRSDHIFPRRKSGKMQDFSELEITPDHFCVQFCKEKDIRRMKKRRKYPKKQGSRDHERLEDHWEEQEGKNPFYAPGAH</sequence>
<feature type="region of interest" description="Disordered" evidence="1">
    <location>
        <begin position="152"/>
        <end position="187"/>
    </location>
</feature>
<accession>A0ABD2PDP7</accession>
<reference evidence="2 3" key="1">
    <citation type="journal article" date="2021" name="BMC Biol.">
        <title>Horizontally acquired antibacterial genes associated with adaptive radiation of ladybird beetles.</title>
        <authorList>
            <person name="Li H.S."/>
            <person name="Tang X.F."/>
            <person name="Huang Y.H."/>
            <person name="Xu Z.Y."/>
            <person name="Chen M.L."/>
            <person name="Du X.Y."/>
            <person name="Qiu B.Y."/>
            <person name="Chen P.T."/>
            <person name="Zhang W."/>
            <person name="Slipinski A."/>
            <person name="Escalona H.E."/>
            <person name="Waterhouse R.M."/>
            <person name="Zwick A."/>
            <person name="Pang H."/>
        </authorList>
    </citation>
    <scope>NUCLEOTIDE SEQUENCE [LARGE SCALE GENOMIC DNA]</scope>
    <source>
        <strain evidence="2">SYSU2018</strain>
    </source>
</reference>
<organism evidence="2 3">
    <name type="scientific">Cryptolaemus montrouzieri</name>
    <dbReference type="NCBI Taxonomy" id="559131"/>
    <lineage>
        <taxon>Eukaryota</taxon>
        <taxon>Metazoa</taxon>
        <taxon>Ecdysozoa</taxon>
        <taxon>Arthropoda</taxon>
        <taxon>Hexapoda</taxon>
        <taxon>Insecta</taxon>
        <taxon>Pterygota</taxon>
        <taxon>Neoptera</taxon>
        <taxon>Endopterygota</taxon>
        <taxon>Coleoptera</taxon>
        <taxon>Polyphaga</taxon>
        <taxon>Cucujiformia</taxon>
        <taxon>Coccinelloidea</taxon>
        <taxon>Coccinellidae</taxon>
        <taxon>Scymninae</taxon>
        <taxon>Scymnini</taxon>
        <taxon>Cryptolaemus</taxon>
    </lineage>
</organism>
<proteinExistence type="predicted"/>
<keyword evidence="3" id="KW-1185">Reference proteome</keyword>
<evidence type="ECO:0000313" key="3">
    <source>
        <dbReference type="Proteomes" id="UP001516400"/>
    </source>
</evidence>
<name>A0ABD2PDP7_9CUCU</name>